<dbReference type="EMBL" id="CP051428">
    <property type="protein sequence ID" value="QJC53606.1"/>
    <property type="molecule type" value="Genomic_DNA"/>
</dbReference>
<proteinExistence type="predicted"/>
<evidence type="ECO:0000313" key="2">
    <source>
        <dbReference type="Proteomes" id="UP000502136"/>
    </source>
</evidence>
<dbReference type="Proteomes" id="UP000502136">
    <property type="component" value="Chromosome"/>
</dbReference>
<organism evidence="1 2">
    <name type="scientific">Paenibacillus albicereus</name>
    <dbReference type="NCBI Taxonomy" id="2726185"/>
    <lineage>
        <taxon>Bacteria</taxon>
        <taxon>Bacillati</taxon>
        <taxon>Bacillota</taxon>
        <taxon>Bacilli</taxon>
        <taxon>Bacillales</taxon>
        <taxon>Paenibacillaceae</taxon>
        <taxon>Paenibacillus</taxon>
    </lineage>
</organism>
<dbReference type="RefSeq" id="WP_168909143.1">
    <property type="nucleotide sequence ID" value="NZ_CP051428.1"/>
</dbReference>
<dbReference type="AlphaFoldDB" id="A0A6H2H2G2"/>
<name>A0A6H2H2G2_9BACL</name>
<sequence>MVEPYVAEKLEQFRQEEYGRNERSGAWVRELQPEAPAGRWSRSRIGRTIAALAARLARRR</sequence>
<gene>
    <name evidence="1" type="ORF">HGI30_20095</name>
</gene>
<protein>
    <submittedName>
        <fullName evidence="1">Uncharacterized protein</fullName>
    </submittedName>
</protein>
<reference evidence="1 2" key="1">
    <citation type="submission" date="2020-04" db="EMBL/GenBank/DDBJ databases">
        <title>Novel Paenibacillus strain UniB2 isolated from commercial digestive syrup.</title>
        <authorList>
            <person name="Thorat V."/>
            <person name="Kirdat K."/>
            <person name="Tiwarekar B."/>
            <person name="Yadav A."/>
        </authorList>
    </citation>
    <scope>NUCLEOTIDE SEQUENCE [LARGE SCALE GENOMIC DNA]</scope>
    <source>
        <strain evidence="1 2">UniB2</strain>
    </source>
</reference>
<accession>A0A6H2H2G2</accession>
<keyword evidence="2" id="KW-1185">Reference proteome</keyword>
<dbReference type="KEGG" id="palr:HGI30_20095"/>
<evidence type="ECO:0000313" key="1">
    <source>
        <dbReference type="EMBL" id="QJC53606.1"/>
    </source>
</evidence>